<keyword evidence="7" id="KW-0067">ATP-binding</keyword>
<keyword evidence="9" id="KW-0175">Coiled coil</keyword>
<evidence type="ECO:0000313" key="12">
    <source>
        <dbReference type="Proteomes" id="UP001596106"/>
    </source>
</evidence>
<evidence type="ECO:0000256" key="2">
    <source>
        <dbReference type="ARBA" id="ARBA00012438"/>
    </source>
</evidence>
<evidence type="ECO:0000256" key="1">
    <source>
        <dbReference type="ARBA" id="ARBA00000085"/>
    </source>
</evidence>
<feature type="coiled-coil region" evidence="9">
    <location>
        <begin position="577"/>
        <end position="632"/>
    </location>
</feature>
<reference evidence="12" key="1">
    <citation type="journal article" date="2019" name="Int. J. Syst. Evol. Microbiol.">
        <title>The Global Catalogue of Microorganisms (GCM) 10K type strain sequencing project: providing services to taxonomists for standard genome sequencing and annotation.</title>
        <authorList>
            <consortium name="The Broad Institute Genomics Platform"/>
            <consortium name="The Broad Institute Genome Sequencing Center for Infectious Disease"/>
            <person name="Wu L."/>
            <person name="Ma J."/>
        </authorList>
    </citation>
    <scope>NUCLEOTIDE SEQUENCE [LARGE SCALE GENOMIC DNA]</scope>
    <source>
        <strain evidence="12">CCUG 55250</strain>
    </source>
</reference>
<dbReference type="Gene3D" id="3.30.450.20">
    <property type="entry name" value="PAS domain"/>
    <property type="match status" value="1"/>
</dbReference>
<dbReference type="InterPro" id="IPR005467">
    <property type="entry name" value="His_kinase_dom"/>
</dbReference>
<dbReference type="InterPro" id="IPR003594">
    <property type="entry name" value="HATPase_dom"/>
</dbReference>
<keyword evidence="4" id="KW-0808">Transferase</keyword>
<dbReference type="Proteomes" id="UP001596106">
    <property type="component" value="Unassembled WGS sequence"/>
</dbReference>
<feature type="domain" description="Histidine kinase" evidence="10">
    <location>
        <begin position="639"/>
        <end position="831"/>
    </location>
</feature>
<keyword evidence="8" id="KW-0802">TPR repeat</keyword>
<dbReference type="PROSITE" id="PS50109">
    <property type="entry name" value="HIS_KIN"/>
    <property type="match status" value="1"/>
</dbReference>
<dbReference type="Pfam" id="PF02518">
    <property type="entry name" value="HATPase_c"/>
    <property type="match status" value="1"/>
</dbReference>
<evidence type="ECO:0000256" key="3">
    <source>
        <dbReference type="ARBA" id="ARBA00022553"/>
    </source>
</evidence>
<dbReference type="GO" id="GO:0016301">
    <property type="term" value="F:kinase activity"/>
    <property type="evidence" value="ECO:0007669"/>
    <property type="project" value="UniProtKB-KW"/>
</dbReference>
<protein>
    <recommendedName>
        <fullName evidence="2">histidine kinase</fullName>
        <ecNumber evidence="2">2.7.13.3</ecNumber>
    </recommendedName>
</protein>
<proteinExistence type="predicted"/>
<dbReference type="InterPro" id="IPR019734">
    <property type="entry name" value="TPR_rpt"/>
</dbReference>
<accession>A0ABW0I2Y5</accession>
<dbReference type="SUPFAM" id="SSF48452">
    <property type="entry name" value="TPR-like"/>
    <property type="match status" value="1"/>
</dbReference>
<gene>
    <name evidence="11" type="ORF">ACFPMF_00115</name>
</gene>
<dbReference type="InterPro" id="IPR036890">
    <property type="entry name" value="HATPase_C_sf"/>
</dbReference>
<dbReference type="SMART" id="SM00028">
    <property type="entry name" value="TPR"/>
    <property type="match status" value="3"/>
</dbReference>
<organism evidence="11 12">
    <name type="scientific">Larkinella bovis</name>
    <dbReference type="NCBI Taxonomy" id="683041"/>
    <lineage>
        <taxon>Bacteria</taxon>
        <taxon>Pseudomonadati</taxon>
        <taxon>Bacteroidota</taxon>
        <taxon>Cytophagia</taxon>
        <taxon>Cytophagales</taxon>
        <taxon>Spirosomataceae</taxon>
        <taxon>Larkinella</taxon>
    </lineage>
</organism>
<name>A0ABW0I2Y5_9BACT</name>
<evidence type="ECO:0000256" key="4">
    <source>
        <dbReference type="ARBA" id="ARBA00022679"/>
    </source>
</evidence>
<dbReference type="Pfam" id="PF13181">
    <property type="entry name" value="TPR_8"/>
    <property type="match status" value="1"/>
</dbReference>
<feature type="repeat" description="TPR" evidence="8">
    <location>
        <begin position="315"/>
        <end position="348"/>
    </location>
</feature>
<dbReference type="InterPro" id="IPR011990">
    <property type="entry name" value="TPR-like_helical_dom_sf"/>
</dbReference>
<dbReference type="SUPFAM" id="SSF55874">
    <property type="entry name" value="ATPase domain of HSP90 chaperone/DNA topoisomerase II/histidine kinase"/>
    <property type="match status" value="1"/>
</dbReference>
<evidence type="ECO:0000313" key="11">
    <source>
        <dbReference type="EMBL" id="MFC5407694.1"/>
    </source>
</evidence>
<evidence type="ECO:0000256" key="7">
    <source>
        <dbReference type="ARBA" id="ARBA00022840"/>
    </source>
</evidence>
<sequence length="831" mass="94923">MKVTRSSPERVRVLLALSTFYLGKTLNPIHDLDSALVLARQAEQLSRQAGFAKGVDDAVLLMGKVYTRKQQTETGRRLLKSLSDTNRIQLLLELGKSKLRPTYTRPANRDSAILFFRQAEALSQRIGHQKWQEESQCLIGIGYLLDNEWERGRDSFQQVLTARQKAGDKVGEIRTLLRMVTTTYCSDCRENMNALVRALALARQIGDKPLEMLILMEMGYEHFQLDGGDVRRAESKALEVLAIQNKVGFLALSQACQELAKESVYNAEGEYGYLSNANYFLSDLSQAKGDLNQKLFYILQVVKEVESRGRRQELDYAYFRLGNAYYELGQFDKSIAYHRKSLTVSRQKGRLFIQMGLISRLVITLLKQGKTGEALYLLGDLTQKNLPLTYEDKMLLAQSFGSCYHAIRQYKRAEQYYLESVAWSQHVALQFQYTAWQRISQFYVANGQFAKADPYVKRLLQAASEKKIIPSHQIEIHLMRFKVDSAQGNYLTAIHHYQQYKALNDSIFNEKKSKQIAQLSIQYETGKKEDELKLREKDIALLTEQSKAQQNQRNALIGGTALLVALLGLGFNRYRLKQRSNAQLQRQQDQINQKNDHLQQVLREKDQLICDKEDLLLEKDKLLEEKDTLLQEREWILKEIHHRVKNNLQVVMSLLNAQASYLTDNVALSAIQESQHRVQAMAMIHQKLYQAEQVARIDMLPYIQEVVTYLNDAYNLPQNIHFQLDVEPVELEVTQAVPLGLIINEAITNALKYAFPQGRTGRLMLALRLLPDRACELRICDDGVGLPVGYDPGQSRSLGMTLMHGFSQQLGGELHVASHAGLSIQLVFPIL</sequence>
<evidence type="ECO:0000259" key="10">
    <source>
        <dbReference type="PROSITE" id="PS50109"/>
    </source>
</evidence>
<dbReference type="Pfam" id="PF07568">
    <property type="entry name" value="HisKA_2"/>
    <property type="match status" value="1"/>
</dbReference>
<keyword evidence="12" id="KW-1185">Reference proteome</keyword>
<keyword evidence="3" id="KW-0597">Phosphoprotein</keyword>
<evidence type="ECO:0000256" key="9">
    <source>
        <dbReference type="SAM" id="Coils"/>
    </source>
</evidence>
<dbReference type="Gene3D" id="1.25.40.10">
    <property type="entry name" value="Tetratricopeptide repeat domain"/>
    <property type="match status" value="3"/>
</dbReference>
<dbReference type="PANTHER" id="PTHR41523:SF8">
    <property type="entry name" value="ETHYLENE RESPONSE SENSOR PROTEIN"/>
    <property type="match status" value="1"/>
</dbReference>
<dbReference type="PROSITE" id="PS50005">
    <property type="entry name" value="TPR"/>
    <property type="match status" value="1"/>
</dbReference>
<comment type="catalytic activity">
    <reaction evidence="1">
        <text>ATP + protein L-histidine = ADP + protein N-phospho-L-histidine.</text>
        <dbReference type="EC" id="2.7.13.3"/>
    </reaction>
</comment>
<dbReference type="InterPro" id="IPR011495">
    <property type="entry name" value="Sig_transdc_His_kin_sub2_dim/P"/>
</dbReference>
<evidence type="ECO:0000256" key="6">
    <source>
        <dbReference type="ARBA" id="ARBA00022777"/>
    </source>
</evidence>
<evidence type="ECO:0000256" key="5">
    <source>
        <dbReference type="ARBA" id="ARBA00022741"/>
    </source>
</evidence>
<keyword evidence="5" id="KW-0547">Nucleotide-binding</keyword>
<dbReference type="PANTHER" id="PTHR41523">
    <property type="entry name" value="TWO-COMPONENT SYSTEM SENSOR PROTEIN"/>
    <property type="match status" value="1"/>
</dbReference>
<dbReference type="SMART" id="SM00387">
    <property type="entry name" value="HATPase_c"/>
    <property type="match status" value="1"/>
</dbReference>
<comment type="caution">
    <text evidence="11">The sequence shown here is derived from an EMBL/GenBank/DDBJ whole genome shotgun (WGS) entry which is preliminary data.</text>
</comment>
<dbReference type="Gene3D" id="3.30.565.10">
    <property type="entry name" value="Histidine kinase-like ATPase, C-terminal domain"/>
    <property type="match status" value="1"/>
</dbReference>
<evidence type="ECO:0000256" key="8">
    <source>
        <dbReference type="PROSITE-ProRule" id="PRU00339"/>
    </source>
</evidence>
<dbReference type="RefSeq" id="WP_379840378.1">
    <property type="nucleotide sequence ID" value="NZ_JBHSMA010000001.1"/>
</dbReference>
<dbReference type="EC" id="2.7.13.3" evidence="2"/>
<keyword evidence="6 11" id="KW-0418">Kinase</keyword>
<dbReference type="EMBL" id="JBHSMA010000001">
    <property type="protein sequence ID" value="MFC5407694.1"/>
    <property type="molecule type" value="Genomic_DNA"/>
</dbReference>